<sequence length="403" mass="44230">MSLLKGLKILDFSTLLPGPYATMMFADLGAEVLRVEAPTRPDQIRVTPPFDGEEAAAHGYLNRSKRSIALDLKKAESVELVKHLVKEYDIVLEQFRPGVMERLGLGYEALKESNPKLIYCSLTGFGQTGPFRDRPGHDNNYLAIAGVTGYSHRNGVVPAPMGIQVADVAGGSLHAVIGILAAALHREKVGEGQFIDISMTDTAFALNAIYGSGYLACGIEPEPEQMMLNGGTFYDYYQTKDQRYFSVGSLEPPFKKLLCEAIGRPELIEVGMSDDPEDVHAFKEAVREAFLSKTYAEWLIAFKELHACVEPVLKFSEACAHPQIQARGMVVEVPKPDGTTQRQIACPIKFSAGKPEYRHVGSKLGENTIDVLQESGFSLKQIDEWREKGLFGQILNCVSNGGV</sequence>
<dbReference type="Gene3D" id="3.40.50.10540">
    <property type="entry name" value="Crotonobetainyl-coa:carnitine coa-transferase, domain 1"/>
    <property type="match status" value="1"/>
</dbReference>
<organism evidence="1 2">
    <name type="scientific">Aneurinibacillus danicus</name>
    <dbReference type="NCBI Taxonomy" id="267746"/>
    <lineage>
        <taxon>Bacteria</taxon>
        <taxon>Bacillati</taxon>
        <taxon>Bacillota</taxon>
        <taxon>Bacilli</taxon>
        <taxon>Bacillales</taxon>
        <taxon>Paenibacillaceae</taxon>
        <taxon>Aneurinibacillus group</taxon>
        <taxon>Aneurinibacillus</taxon>
    </lineage>
</organism>
<dbReference type="PANTHER" id="PTHR48228:SF5">
    <property type="entry name" value="ALPHA-METHYLACYL-COA RACEMASE"/>
    <property type="match status" value="1"/>
</dbReference>
<keyword evidence="2" id="KW-1185">Reference proteome</keyword>
<dbReference type="EMBL" id="BJXX01000193">
    <property type="protein sequence ID" value="GEN36508.1"/>
    <property type="molecule type" value="Genomic_DNA"/>
</dbReference>
<name>A0A511VEW8_9BACL</name>
<accession>A0A511VEW8</accession>
<evidence type="ECO:0000313" key="2">
    <source>
        <dbReference type="Proteomes" id="UP000321157"/>
    </source>
</evidence>
<keyword evidence="1" id="KW-0808">Transferase</keyword>
<dbReference type="InterPro" id="IPR044855">
    <property type="entry name" value="CoA-Trfase_III_dom3_sf"/>
</dbReference>
<dbReference type="Proteomes" id="UP000321157">
    <property type="component" value="Unassembled WGS sequence"/>
</dbReference>
<dbReference type="InterPro" id="IPR023606">
    <property type="entry name" value="CoA-Trfase_III_dom_1_sf"/>
</dbReference>
<dbReference type="InterPro" id="IPR003673">
    <property type="entry name" value="CoA-Trfase_fam_III"/>
</dbReference>
<comment type="caution">
    <text evidence="1">The sequence shown here is derived from an EMBL/GenBank/DDBJ whole genome shotgun (WGS) entry which is preliminary data.</text>
</comment>
<dbReference type="OrthoDB" id="9797653at2"/>
<dbReference type="GO" id="GO:0016740">
    <property type="term" value="F:transferase activity"/>
    <property type="evidence" value="ECO:0007669"/>
    <property type="project" value="UniProtKB-KW"/>
</dbReference>
<proteinExistence type="predicted"/>
<dbReference type="AlphaFoldDB" id="A0A511VEW8"/>
<dbReference type="Gene3D" id="3.30.1540.10">
    <property type="entry name" value="formyl-coa transferase, domain 3"/>
    <property type="match status" value="1"/>
</dbReference>
<reference evidence="1 2" key="1">
    <citation type="submission" date="2019-07" db="EMBL/GenBank/DDBJ databases">
        <title>Whole genome shotgun sequence of Aneurinibacillus danicus NBRC 102444.</title>
        <authorList>
            <person name="Hosoyama A."/>
            <person name="Uohara A."/>
            <person name="Ohji S."/>
            <person name="Ichikawa N."/>
        </authorList>
    </citation>
    <scope>NUCLEOTIDE SEQUENCE [LARGE SCALE GENOMIC DNA]</scope>
    <source>
        <strain evidence="1 2">NBRC 102444</strain>
    </source>
</reference>
<protein>
    <submittedName>
        <fullName evidence="1">CoA transferase</fullName>
    </submittedName>
</protein>
<dbReference type="RefSeq" id="WP_146812148.1">
    <property type="nucleotide sequence ID" value="NZ_BJXX01000193.1"/>
</dbReference>
<evidence type="ECO:0000313" key="1">
    <source>
        <dbReference type="EMBL" id="GEN36508.1"/>
    </source>
</evidence>
<dbReference type="InterPro" id="IPR050509">
    <property type="entry name" value="CoA-transferase_III"/>
</dbReference>
<gene>
    <name evidence="1" type="ORF">ADA01nite_39680</name>
</gene>
<dbReference type="SUPFAM" id="SSF89796">
    <property type="entry name" value="CoA-transferase family III (CaiB/BaiF)"/>
    <property type="match status" value="1"/>
</dbReference>
<dbReference type="Pfam" id="PF02515">
    <property type="entry name" value="CoA_transf_3"/>
    <property type="match status" value="1"/>
</dbReference>
<dbReference type="PANTHER" id="PTHR48228">
    <property type="entry name" value="SUCCINYL-COA--D-CITRAMALATE COA-TRANSFERASE"/>
    <property type="match status" value="1"/>
</dbReference>